<keyword evidence="5" id="KW-1185">Reference proteome</keyword>
<dbReference type="GO" id="GO:0016460">
    <property type="term" value="C:myosin II complex"/>
    <property type="evidence" value="ECO:0007669"/>
    <property type="project" value="TreeGrafter"/>
</dbReference>
<dbReference type="InterPro" id="IPR011992">
    <property type="entry name" value="EF-hand-dom_pair"/>
</dbReference>
<evidence type="ECO:0000256" key="1">
    <source>
        <dbReference type="ARBA" id="ARBA00022737"/>
    </source>
</evidence>
<dbReference type="PANTHER" id="PTHR23048">
    <property type="entry name" value="MYOSIN LIGHT CHAIN 1, 3"/>
    <property type="match status" value="1"/>
</dbReference>
<dbReference type="EnsemblMetazoa" id="XM_019916210.1">
    <property type="protein sequence ID" value="XP_019771769.1"/>
    <property type="gene ID" value="LOC109545481"/>
</dbReference>
<sequence>MSVPFLGRRRSSSIKKEFSEKELNELRIAFDLLDRNQDGQVTTREFKIMLNNLGIDLKQNKVDELIRSASHAGKELIDENDFLKFVKQIQDLCDLRNSKDDDEQDLVAAFTVFDMDNDGYITKDELRIAMEMIGEENLPSCCRKELPLLKQPTRKTLGNKSVQGFLHQLPNYFHLKENHQFQTYKENLYGLSR</sequence>
<dbReference type="RefSeq" id="XP_019771768.1">
    <property type="nucleotide sequence ID" value="XM_019916209.2"/>
</dbReference>
<dbReference type="GeneID" id="109545481"/>
<proteinExistence type="predicted"/>
<dbReference type="KEGG" id="dpa:109545481"/>
<protein>
    <recommendedName>
        <fullName evidence="3">EF-hand domain-containing protein</fullName>
    </recommendedName>
</protein>
<dbReference type="RefSeq" id="XP_019771769.1">
    <property type="nucleotide sequence ID" value="XM_019916210.2"/>
</dbReference>
<dbReference type="InterPro" id="IPR018247">
    <property type="entry name" value="EF_Hand_1_Ca_BS"/>
</dbReference>
<dbReference type="Proteomes" id="UP000019118">
    <property type="component" value="Unassembled WGS sequence"/>
</dbReference>
<dbReference type="InterPro" id="IPR002048">
    <property type="entry name" value="EF_hand_dom"/>
</dbReference>
<dbReference type="EnsemblMetazoa" id="XM_019916211.1">
    <property type="protein sequence ID" value="XP_019771770.1"/>
    <property type="gene ID" value="LOC109545481"/>
</dbReference>
<dbReference type="InterPro" id="IPR050230">
    <property type="entry name" value="CALM/Myosin/TropC-like"/>
</dbReference>
<evidence type="ECO:0000256" key="2">
    <source>
        <dbReference type="ARBA" id="ARBA00022837"/>
    </source>
</evidence>
<dbReference type="AlphaFoldDB" id="A0AAR5QEY1"/>
<dbReference type="PROSITE" id="PS00018">
    <property type="entry name" value="EF_HAND_1"/>
    <property type="match status" value="2"/>
</dbReference>
<reference evidence="5" key="1">
    <citation type="journal article" date="2013" name="Genome Biol.">
        <title>Draft genome of the mountain pine beetle, Dendroctonus ponderosae Hopkins, a major forest pest.</title>
        <authorList>
            <person name="Keeling C.I."/>
            <person name="Yuen M.M."/>
            <person name="Liao N.Y."/>
            <person name="Docking T.R."/>
            <person name="Chan S.K."/>
            <person name="Taylor G.A."/>
            <person name="Palmquist D.L."/>
            <person name="Jackman S.D."/>
            <person name="Nguyen A."/>
            <person name="Li M."/>
            <person name="Henderson H."/>
            <person name="Janes J.K."/>
            <person name="Zhao Y."/>
            <person name="Pandoh P."/>
            <person name="Moore R."/>
            <person name="Sperling F.A."/>
            <person name="Huber D.P."/>
            <person name="Birol I."/>
            <person name="Jones S.J."/>
            <person name="Bohlmann J."/>
        </authorList>
    </citation>
    <scope>NUCLEOTIDE SEQUENCE</scope>
</reference>
<dbReference type="RefSeq" id="XP_019771770.1">
    <property type="nucleotide sequence ID" value="XM_019916211.2"/>
</dbReference>
<dbReference type="PANTHER" id="PTHR23048:SF0">
    <property type="entry name" value="CALMODULIN LIKE 3"/>
    <property type="match status" value="1"/>
</dbReference>
<feature type="domain" description="EF-hand" evidence="3">
    <location>
        <begin position="101"/>
        <end position="136"/>
    </location>
</feature>
<organism evidence="4 5">
    <name type="scientific">Dendroctonus ponderosae</name>
    <name type="common">Mountain pine beetle</name>
    <dbReference type="NCBI Taxonomy" id="77166"/>
    <lineage>
        <taxon>Eukaryota</taxon>
        <taxon>Metazoa</taxon>
        <taxon>Ecdysozoa</taxon>
        <taxon>Arthropoda</taxon>
        <taxon>Hexapoda</taxon>
        <taxon>Insecta</taxon>
        <taxon>Pterygota</taxon>
        <taxon>Neoptera</taxon>
        <taxon>Endopterygota</taxon>
        <taxon>Coleoptera</taxon>
        <taxon>Polyphaga</taxon>
        <taxon>Cucujiformia</taxon>
        <taxon>Curculionidae</taxon>
        <taxon>Scolytinae</taxon>
        <taxon>Dendroctonus</taxon>
    </lineage>
</organism>
<dbReference type="PROSITE" id="PS50222">
    <property type="entry name" value="EF_HAND_2"/>
    <property type="match status" value="2"/>
</dbReference>
<evidence type="ECO:0000313" key="4">
    <source>
        <dbReference type="EnsemblMetazoa" id="XP_019771768.1"/>
    </source>
</evidence>
<dbReference type="CTD" id="47878"/>
<dbReference type="Gene3D" id="1.10.238.10">
    <property type="entry name" value="EF-hand"/>
    <property type="match status" value="2"/>
</dbReference>
<evidence type="ECO:0000259" key="3">
    <source>
        <dbReference type="PROSITE" id="PS50222"/>
    </source>
</evidence>
<keyword evidence="1" id="KW-0677">Repeat</keyword>
<dbReference type="SUPFAM" id="SSF47473">
    <property type="entry name" value="EF-hand"/>
    <property type="match status" value="1"/>
</dbReference>
<dbReference type="GO" id="GO:0005509">
    <property type="term" value="F:calcium ion binding"/>
    <property type="evidence" value="ECO:0007669"/>
    <property type="project" value="InterPro"/>
</dbReference>
<dbReference type="SMART" id="SM00054">
    <property type="entry name" value="EFh"/>
    <property type="match status" value="3"/>
</dbReference>
<dbReference type="FunFam" id="1.10.238.10:FF:000178">
    <property type="entry name" value="Calmodulin-2 A"/>
    <property type="match status" value="1"/>
</dbReference>
<dbReference type="Pfam" id="PF00036">
    <property type="entry name" value="EF-hand_1"/>
    <property type="match status" value="1"/>
</dbReference>
<reference evidence="4" key="2">
    <citation type="submission" date="2024-08" db="UniProtKB">
        <authorList>
            <consortium name="EnsemblMetazoa"/>
        </authorList>
    </citation>
    <scope>IDENTIFICATION</scope>
</reference>
<dbReference type="Pfam" id="PF13499">
    <property type="entry name" value="EF-hand_7"/>
    <property type="match status" value="1"/>
</dbReference>
<feature type="domain" description="EF-hand" evidence="3">
    <location>
        <begin position="21"/>
        <end position="56"/>
    </location>
</feature>
<keyword evidence="2" id="KW-0106">Calcium</keyword>
<dbReference type="EnsemblMetazoa" id="XM_019916209.1">
    <property type="protein sequence ID" value="XP_019771768.1"/>
    <property type="gene ID" value="LOC109545481"/>
</dbReference>
<accession>A0AAR5QEY1</accession>
<dbReference type="CDD" id="cd00051">
    <property type="entry name" value="EFh"/>
    <property type="match status" value="1"/>
</dbReference>
<evidence type="ECO:0000313" key="5">
    <source>
        <dbReference type="Proteomes" id="UP000019118"/>
    </source>
</evidence>
<name>A0AAR5QEY1_DENPD</name>